<organism evidence="1 2">
    <name type="scientific">Symbiodinium microadriaticum</name>
    <name type="common">Dinoflagellate</name>
    <name type="synonym">Zooxanthella microadriatica</name>
    <dbReference type="NCBI Taxonomy" id="2951"/>
    <lineage>
        <taxon>Eukaryota</taxon>
        <taxon>Sar</taxon>
        <taxon>Alveolata</taxon>
        <taxon>Dinophyceae</taxon>
        <taxon>Suessiales</taxon>
        <taxon>Symbiodiniaceae</taxon>
        <taxon>Symbiodinium</taxon>
    </lineage>
</organism>
<dbReference type="AlphaFoldDB" id="A0A1Q9DWM4"/>
<name>A0A1Q9DWM4_SYMMI</name>
<evidence type="ECO:0000313" key="2">
    <source>
        <dbReference type="Proteomes" id="UP000186817"/>
    </source>
</evidence>
<sequence length="89" mass="10220">MMKGYWLEQVSMLTSYEGMDWTRSPFAAAEEGYSCWFSVVDQLLELRRDSAQEFCMANLLHACMTVWNLGAGWPQLAKSTDDQGLTTRR</sequence>
<protein>
    <submittedName>
        <fullName evidence="1">Uncharacterized protein</fullName>
    </submittedName>
</protein>
<accession>A0A1Q9DWM4</accession>
<reference evidence="1 2" key="1">
    <citation type="submission" date="2016-02" db="EMBL/GenBank/DDBJ databases">
        <title>Genome analysis of coral dinoflagellate symbionts highlights evolutionary adaptations to a symbiotic lifestyle.</title>
        <authorList>
            <person name="Aranda M."/>
            <person name="Li Y."/>
            <person name="Liew Y.J."/>
            <person name="Baumgarten S."/>
            <person name="Simakov O."/>
            <person name="Wilson M."/>
            <person name="Piel J."/>
            <person name="Ashoor H."/>
            <person name="Bougouffa S."/>
            <person name="Bajic V.B."/>
            <person name="Ryu T."/>
            <person name="Ravasi T."/>
            <person name="Bayer T."/>
            <person name="Micklem G."/>
            <person name="Kim H."/>
            <person name="Bhak J."/>
            <person name="Lajeunesse T.C."/>
            <person name="Voolstra C.R."/>
        </authorList>
    </citation>
    <scope>NUCLEOTIDE SEQUENCE [LARGE SCALE GENOMIC DNA]</scope>
    <source>
        <strain evidence="1 2">CCMP2467</strain>
    </source>
</reference>
<keyword evidence="2" id="KW-1185">Reference proteome</keyword>
<dbReference type="EMBL" id="LSRX01000357">
    <property type="protein sequence ID" value="OLP99566.1"/>
    <property type="molecule type" value="Genomic_DNA"/>
</dbReference>
<comment type="caution">
    <text evidence="1">The sequence shown here is derived from an EMBL/GenBank/DDBJ whole genome shotgun (WGS) entry which is preliminary data.</text>
</comment>
<evidence type="ECO:0000313" key="1">
    <source>
        <dbReference type="EMBL" id="OLP99566.1"/>
    </source>
</evidence>
<proteinExistence type="predicted"/>
<dbReference type="Proteomes" id="UP000186817">
    <property type="component" value="Unassembled WGS sequence"/>
</dbReference>
<gene>
    <name evidence="1" type="ORF">AK812_SmicGene17868</name>
</gene>